<gene>
    <name evidence="1" type="ORF">SDC9_105308</name>
</gene>
<sequence>MLHPMWRHRHQTQGIFTMNQLKRSLLLRATAVAALAAFGTGAAHAADPVFPPHKPVTLVVGFAAGGAADAAARMIAKKLGENIGQSVVVDNRGGAGGNIAHQQVAAGVADGSVLLFGSVGPLTIAPHLMKLNYDPFKDLAPISGGVYFPNVLVVNKAVGVKTLAEFVAKAKSGNVEFASTGAGSASHLAGEMFNQRAGINMVHVPYKGGAPALQDLLGERVASYFAAPPTALPHIETGKLIPLATTGLKRPGYMPNIPTVAESGYPGFQALNWYAFVASAKTPAPMLDRWNKEIVKVLNDPGVKEALAKHGLDPQPTTRAEFATFMKKEYDQWGAIVRERKITAQ</sequence>
<dbReference type="Gene3D" id="3.40.190.150">
    <property type="entry name" value="Bordetella uptake gene, domain 1"/>
    <property type="match status" value="1"/>
</dbReference>
<dbReference type="CDD" id="cd07012">
    <property type="entry name" value="PBP2_Bug_TTT"/>
    <property type="match status" value="1"/>
</dbReference>
<evidence type="ECO:0008006" key="2">
    <source>
        <dbReference type="Google" id="ProtNLM"/>
    </source>
</evidence>
<dbReference type="InterPro" id="IPR042100">
    <property type="entry name" value="Bug_dom1"/>
</dbReference>
<evidence type="ECO:0000313" key="1">
    <source>
        <dbReference type="EMBL" id="MPM58477.1"/>
    </source>
</evidence>
<dbReference type="PANTHER" id="PTHR42928">
    <property type="entry name" value="TRICARBOXYLATE-BINDING PROTEIN"/>
    <property type="match status" value="1"/>
</dbReference>
<reference evidence="1" key="1">
    <citation type="submission" date="2019-08" db="EMBL/GenBank/DDBJ databases">
        <authorList>
            <person name="Kucharzyk K."/>
            <person name="Murdoch R.W."/>
            <person name="Higgins S."/>
            <person name="Loffler F."/>
        </authorList>
    </citation>
    <scope>NUCLEOTIDE SEQUENCE</scope>
</reference>
<dbReference type="PIRSF" id="PIRSF017082">
    <property type="entry name" value="YflP"/>
    <property type="match status" value="1"/>
</dbReference>
<dbReference type="EMBL" id="VSSQ01016783">
    <property type="protein sequence ID" value="MPM58477.1"/>
    <property type="molecule type" value="Genomic_DNA"/>
</dbReference>
<dbReference type="Pfam" id="PF03401">
    <property type="entry name" value="TctC"/>
    <property type="match status" value="1"/>
</dbReference>
<dbReference type="PANTHER" id="PTHR42928:SF5">
    <property type="entry name" value="BLR1237 PROTEIN"/>
    <property type="match status" value="1"/>
</dbReference>
<dbReference type="SUPFAM" id="SSF53850">
    <property type="entry name" value="Periplasmic binding protein-like II"/>
    <property type="match status" value="1"/>
</dbReference>
<name>A0A645AZ84_9ZZZZ</name>
<protein>
    <recommendedName>
        <fullName evidence="2">Tripartite tricarboxylate transporter family receptor</fullName>
    </recommendedName>
</protein>
<comment type="caution">
    <text evidence="1">The sequence shown here is derived from an EMBL/GenBank/DDBJ whole genome shotgun (WGS) entry which is preliminary data.</text>
</comment>
<dbReference type="Gene3D" id="3.40.190.10">
    <property type="entry name" value="Periplasmic binding protein-like II"/>
    <property type="match status" value="1"/>
</dbReference>
<proteinExistence type="predicted"/>
<organism evidence="1">
    <name type="scientific">bioreactor metagenome</name>
    <dbReference type="NCBI Taxonomy" id="1076179"/>
    <lineage>
        <taxon>unclassified sequences</taxon>
        <taxon>metagenomes</taxon>
        <taxon>ecological metagenomes</taxon>
    </lineage>
</organism>
<dbReference type="InterPro" id="IPR005064">
    <property type="entry name" value="BUG"/>
</dbReference>
<accession>A0A645AZ84</accession>
<dbReference type="AlphaFoldDB" id="A0A645AZ84"/>